<keyword evidence="1" id="KW-1133">Transmembrane helix</keyword>
<evidence type="ECO:0000256" key="1">
    <source>
        <dbReference type="SAM" id="Phobius"/>
    </source>
</evidence>
<feature type="transmembrane region" description="Helical" evidence="1">
    <location>
        <begin position="6"/>
        <end position="31"/>
    </location>
</feature>
<name>A0A917D2K1_9BACL</name>
<dbReference type="EMBL" id="BMGR01000007">
    <property type="protein sequence ID" value="GGG05766.1"/>
    <property type="molecule type" value="Genomic_DNA"/>
</dbReference>
<protein>
    <submittedName>
        <fullName evidence="2">Uncharacterized protein</fullName>
    </submittedName>
</protein>
<gene>
    <name evidence="2" type="ORF">GCM10010916_23480</name>
</gene>
<evidence type="ECO:0000313" key="3">
    <source>
        <dbReference type="Proteomes" id="UP000644756"/>
    </source>
</evidence>
<keyword evidence="3" id="KW-1185">Reference proteome</keyword>
<dbReference type="RefSeq" id="WP_188531257.1">
    <property type="nucleotide sequence ID" value="NZ_BMGR01000007.1"/>
</dbReference>
<reference evidence="2" key="2">
    <citation type="submission" date="2020-09" db="EMBL/GenBank/DDBJ databases">
        <authorList>
            <person name="Sun Q."/>
            <person name="Zhou Y."/>
        </authorList>
    </citation>
    <scope>NUCLEOTIDE SEQUENCE</scope>
    <source>
        <strain evidence="2">CGMCC 1.12987</strain>
    </source>
</reference>
<reference evidence="2" key="1">
    <citation type="journal article" date="2014" name="Int. J. Syst. Evol. Microbiol.">
        <title>Complete genome sequence of Corynebacterium casei LMG S-19264T (=DSM 44701T), isolated from a smear-ripened cheese.</title>
        <authorList>
            <consortium name="US DOE Joint Genome Institute (JGI-PGF)"/>
            <person name="Walter F."/>
            <person name="Albersmeier A."/>
            <person name="Kalinowski J."/>
            <person name="Ruckert C."/>
        </authorList>
    </citation>
    <scope>NUCLEOTIDE SEQUENCE</scope>
    <source>
        <strain evidence="2">CGMCC 1.12987</strain>
    </source>
</reference>
<evidence type="ECO:0000313" key="2">
    <source>
        <dbReference type="EMBL" id="GGG05766.1"/>
    </source>
</evidence>
<comment type="caution">
    <text evidence="2">The sequence shown here is derived from an EMBL/GenBank/DDBJ whole genome shotgun (WGS) entry which is preliminary data.</text>
</comment>
<sequence>MEMSETAFVIVTYVLLTWFIVSNFILAGYSFKEWFVSTFKQPKSEQKNHQSK</sequence>
<organism evidence="2 3">
    <name type="scientific">Paenibacillus abyssi</name>
    <dbReference type="NCBI Taxonomy" id="1340531"/>
    <lineage>
        <taxon>Bacteria</taxon>
        <taxon>Bacillati</taxon>
        <taxon>Bacillota</taxon>
        <taxon>Bacilli</taxon>
        <taxon>Bacillales</taxon>
        <taxon>Paenibacillaceae</taxon>
        <taxon>Paenibacillus</taxon>
    </lineage>
</organism>
<dbReference type="AlphaFoldDB" id="A0A917D2K1"/>
<accession>A0A917D2K1</accession>
<dbReference type="Proteomes" id="UP000644756">
    <property type="component" value="Unassembled WGS sequence"/>
</dbReference>
<keyword evidence="1" id="KW-0472">Membrane</keyword>
<proteinExistence type="predicted"/>
<keyword evidence="1" id="KW-0812">Transmembrane</keyword>